<dbReference type="WBParaSite" id="HPLM_0001226901-mRNA-1">
    <property type="protein sequence ID" value="HPLM_0001226901-mRNA-1"/>
    <property type="gene ID" value="HPLM_0001226901"/>
</dbReference>
<evidence type="ECO:0000313" key="3">
    <source>
        <dbReference type="Proteomes" id="UP000268014"/>
    </source>
</evidence>
<sequence>MPRRGHGELSPDNRNPERELFLEQLEQLNSLKGWGLKPLKQKPVHDEESETAADNVREDIVIERNYDLKDEDYLNKYDSDGSSEDDDLYPPLPHHHPTTTTTTTTTTTPRPAVVTTTFPPWRREYPAEQPDSVRPQHSMRQLEQPRPEYPALQPVRRPEYPATRQEQPPQPPPVPPLPPQPDPYELRRQMEEERRRRIQEHYDRYQEHLRAFEARRMGATSSSTTTTTTSTTTTTTTASTSVAVPARPVFSETAVQQRTEDQRPDSRRLSFEELERQRHEEMLRREQERIMERARAQAEARARLIKPNVTQPRAWIKVPSGEEKPADDRPPPPVLPFRRYRPFDLNVVTTKQVIDMIFWTQNKTPLEGHKARVIQKPVVNGKKRRTQSDHYDDPKTHHDESTNNVNNNNNVHNHYVNNHFNNDDTDNDDTGNDDADDNVHDDANDDHHNYVDDVHNNNADHKEDDHCSEEKDDDNNVGQTSFDGSSKVVYHYQ</sequence>
<name>A0A0N4WM53_HAEPC</name>
<feature type="compositionally biased region" description="Low complexity" evidence="1">
    <location>
        <begin position="219"/>
        <end position="241"/>
    </location>
</feature>
<feature type="compositionally biased region" description="Basic and acidic residues" evidence="1">
    <location>
        <begin position="184"/>
        <end position="200"/>
    </location>
</feature>
<evidence type="ECO:0000313" key="2">
    <source>
        <dbReference type="EMBL" id="VDO45173.1"/>
    </source>
</evidence>
<protein>
    <submittedName>
        <fullName evidence="4">Protein CASC3</fullName>
    </submittedName>
</protein>
<dbReference type="AlphaFoldDB" id="A0A0N4WM53"/>
<feature type="compositionally biased region" description="Low complexity" evidence="1">
    <location>
        <begin position="98"/>
        <end position="120"/>
    </location>
</feature>
<feature type="region of interest" description="Disordered" evidence="1">
    <location>
        <begin position="33"/>
        <end position="200"/>
    </location>
</feature>
<feature type="region of interest" description="Disordered" evidence="1">
    <location>
        <begin position="368"/>
        <end position="493"/>
    </location>
</feature>
<dbReference type="EMBL" id="UZAF01017809">
    <property type="protein sequence ID" value="VDO45173.1"/>
    <property type="molecule type" value="Genomic_DNA"/>
</dbReference>
<feature type="compositionally biased region" description="Basic and acidic residues" evidence="1">
    <location>
        <begin position="386"/>
        <end position="401"/>
    </location>
</feature>
<feature type="compositionally biased region" description="Low complexity" evidence="1">
    <location>
        <begin position="403"/>
        <end position="420"/>
    </location>
</feature>
<evidence type="ECO:0000313" key="4">
    <source>
        <dbReference type="WBParaSite" id="HPLM_0001226901-mRNA-1"/>
    </source>
</evidence>
<organism evidence="4">
    <name type="scientific">Haemonchus placei</name>
    <name type="common">Barber's pole worm</name>
    <dbReference type="NCBI Taxonomy" id="6290"/>
    <lineage>
        <taxon>Eukaryota</taxon>
        <taxon>Metazoa</taxon>
        <taxon>Ecdysozoa</taxon>
        <taxon>Nematoda</taxon>
        <taxon>Chromadorea</taxon>
        <taxon>Rhabditida</taxon>
        <taxon>Rhabditina</taxon>
        <taxon>Rhabditomorpha</taxon>
        <taxon>Strongyloidea</taxon>
        <taxon>Trichostrongylidae</taxon>
        <taxon>Haemonchus</taxon>
    </lineage>
</organism>
<reference evidence="2 3" key="2">
    <citation type="submission" date="2018-11" db="EMBL/GenBank/DDBJ databases">
        <authorList>
            <consortium name="Pathogen Informatics"/>
        </authorList>
    </citation>
    <scope>NUCLEOTIDE SEQUENCE [LARGE SCALE GENOMIC DNA]</scope>
    <source>
        <strain evidence="2 3">MHpl1</strain>
    </source>
</reference>
<feature type="compositionally biased region" description="Pro residues" evidence="1">
    <location>
        <begin position="168"/>
        <end position="182"/>
    </location>
</feature>
<gene>
    <name evidence="2" type="ORF">HPLM_LOCUS12261</name>
</gene>
<feature type="compositionally biased region" description="Acidic residues" evidence="1">
    <location>
        <begin position="423"/>
        <end position="436"/>
    </location>
</feature>
<dbReference type="Proteomes" id="UP000268014">
    <property type="component" value="Unassembled WGS sequence"/>
</dbReference>
<feature type="compositionally biased region" description="Basic and acidic residues" evidence="1">
    <location>
        <begin position="55"/>
        <end position="79"/>
    </location>
</feature>
<evidence type="ECO:0000256" key="1">
    <source>
        <dbReference type="SAM" id="MobiDB-lite"/>
    </source>
</evidence>
<feature type="compositionally biased region" description="Basic and acidic residues" evidence="1">
    <location>
        <begin position="437"/>
        <end position="469"/>
    </location>
</feature>
<feature type="compositionally biased region" description="Basic and acidic residues" evidence="1">
    <location>
        <begin position="258"/>
        <end position="274"/>
    </location>
</feature>
<accession>A0A0N4WM53</accession>
<feature type="region of interest" description="Disordered" evidence="1">
    <location>
        <begin position="213"/>
        <end position="274"/>
    </location>
</feature>
<keyword evidence="3" id="KW-1185">Reference proteome</keyword>
<reference evidence="4" key="1">
    <citation type="submission" date="2016-04" db="UniProtKB">
        <authorList>
            <consortium name="WormBaseParasite"/>
        </authorList>
    </citation>
    <scope>IDENTIFICATION</scope>
</reference>
<proteinExistence type="predicted"/>